<dbReference type="PROSITE" id="PS50125">
    <property type="entry name" value="GUANYLATE_CYCLASE_2"/>
    <property type="match status" value="1"/>
</dbReference>
<dbReference type="Gene3D" id="3.30.70.1230">
    <property type="entry name" value="Nucleotide cyclase"/>
    <property type="match status" value="1"/>
</dbReference>
<accession>A0ABM7UQW4</accession>
<dbReference type="PANTHER" id="PTHR43081:SF19">
    <property type="entry name" value="PH-SENSITIVE ADENYLATE CYCLASE RV1264"/>
    <property type="match status" value="1"/>
</dbReference>
<keyword evidence="3" id="KW-1185">Reference proteome</keyword>
<proteinExistence type="predicted"/>
<dbReference type="InterPro" id="IPR001054">
    <property type="entry name" value="A/G_cyclase"/>
</dbReference>
<sequence length="620" mass="72568">MIDLNYILAKFPWEEKYTKLGKPLDFFWEIELKVTREEIWPYIIDTSSFNQRMGMPKMNYIEKDGKLFGSAKQAGFKMEWEEVPWEWEYLKEMNNARIYSKGFGHYVRTKYILEPYGESRSKLYVYFGWIPRNFLMKKILIYAMPKLEEDYFTTFAEIQKEIQRNTTSLQIGGNVASLKGFVADPEWNNEEKLDLVKPDLIKSGVKEEVIDSVFHWIRNASDNDLDRIRIKYLTRLLKHDFDDLLLLFLYGSRLGIFTLSWDIVCPHCRGVRTSLQKLGDMPAKDECEVCDVEFETTGKNSIEVTFHIHPSVRKIEKQIYCAAEPNRKQHVLLSKLIPPGKAFSTELLIQPGVFRLRKQGDSRYHLVDVDDKFESKDIIWLDKEVAQEMYVHTKPTLVFQNEETKPVTIVLEERKEDQTSLRPSELFNFPEFRDLFSEEAIATNLQLDIGLQTILFTDIVGSTRFYETEGDHGAFLQVREHFVKTYQIMKREKGVVVKTIGDAVMASFPAPVYAIRASKELQEWFHTENKHTPVRIRISMHYGSCLAVNLNSNIDYFGNTINYAAKMQSHTDSGEISISESVFRDQEVRKYFLENGIKLKKIDFPLSWADRTDSIYIWKP</sequence>
<dbReference type="SUPFAM" id="SSF55073">
    <property type="entry name" value="Nucleotide cyclase"/>
    <property type="match status" value="1"/>
</dbReference>
<dbReference type="Pfam" id="PF19363">
    <property type="entry name" value="DUF5939"/>
    <property type="match status" value="1"/>
</dbReference>
<dbReference type="Pfam" id="PF00211">
    <property type="entry name" value="Guanylate_cyc"/>
    <property type="match status" value="1"/>
</dbReference>
<dbReference type="EMBL" id="AP025028">
    <property type="protein sequence ID" value="BDA78054.1"/>
    <property type="molecule type" value="Genomic_DNA"/>
</dbReference>
<dbReference type="CDD" id="cd07302">
    <property type="entry name" value="CHD"/>
    <property type="match status" value="1"/>
</dbReference>
<evidence type="ECO:0000313" key="3">
    <source>
        <dbReference type="Proteomes" id="UP000245263"/>
    </source>
</evidence>
<reference evidence="2 3" key="1">
    <citation type="submission" date="2021-08" db="EMBL/GenBank/DDBJ databases">
        <title>Complete genome sequence of Leptospira kobayashii strain E30.</title>
        <authorList>
            <person name="Nakao R."/>
            <person name="Nakamura S."/>
            <person name="Masuzawa T."/>
            <person name="Koizumi N."/>
        </authorList>
    </citation>
    <scope>NUCLEOTIDE SEQUENCE [LARGE SCALE GENOMIC DNA]</scope>
    <source>
        <strain evidence="2 3">E30</strain>
    </source>
</reference>
<dbReference type="InterPro" id="IPR045983">
    <property type="entry name" value="GUC-dom-containing_N"/>
</dbReference>
<dbReference type="PANTHER" id="PTHR43081">
    <property type="entry name" value="ADENYLATE CYCLASE, TERMINAL-DIFFERENTIATION SPECIFIC-RELATED"/>
    <property type="match status" value="1"/>
</dbReference>
<feature type="domain" description="Guanylate cyclase" evidence="1">
    <location>
        <begin position="453"/>
        <end position="568"/>
    </location>
</feature>
<organism evidence="2 3">
    <name type="scientific">Leptospira kobayashii</name>
    <dbReference type="NCBI Taxonomy" id="1917830"/>
    <lineage>
        <taxon>Bacteria</taxon>
        <taxon>Pseudomonadati</taxon>
        <taxon>Spirochaetota</taxon>
        <taxon>Spirochaetia</taxon>
        <taxon>Leptospirales</taxon>
        <taxon>Leptospiraceae</taxon>
        <taxon>Leptospira</taxon>
    </lineage>
</organism>
<evidence type="ECO:0000313" key="2">
    <source>
        <dbReference type="EMBL" id="BDA78054.1"/>
    </source>
</evidence>
<dbReference type="InterPro" id="IPR029787">
    <property type="entry name" value="Nucleotide_cyclase"/>
</dbReference>
<evidence type="ECO:0000259" key="1">
    <source>
        <dbReference type="PROSITE" id="PS50125"/>
    </source>
</evidence>
<gene>
    <name evidence="2" type="ORF">LPTSP3_g09840</name>
</gene>
<name>A0ABM7UQW4_9LEPT</name>
<dbReference type="InterPro" id="IPR050697">
    <property type="entry name" value="Adenylyl/Guanylyl_Cyclase_3/4"/>
</dbReference>
<dbReference type="Proteomes" id="UP000245263">
    <property type="component" value="Chromosome 1"/>
</dbReference>
<protein>
    <recommendedName>
        <fullName evidence="1">Guanylate cyclase domain-containing protein</fullName>
    </recommendedName>
</protein>
<dbReference type="SMART" id="SM00044">
    <property type="entry name" value="CYCc"/>
    <property type="match status" value="1"/>
</dbReference>
<dbReference type="RefSeq" id="WP_109018576.1">
    <property type="nucleotide sequence ID" value="NZ_AP025028.1"/>
</dbReference>